<feature type="compositionally biased region" description="Basic and acidic residues" evidence="2">
    <location>
        <begin position="191"/>
        <end position="206"/>
    </location>
</feature>
<dbReference type="EMBL" id="JBBWWR010000014">
    <property type="protein sequence ID" value="KAK8952812.1"/>
    <property type="molecule type" value="Genomic_DNA"/>
</dbReference>
<evidence type="ECO:0000259" key="3">
    <source>
        <dbReference type="Pfam" id="PF04504"/>
    </source>
</evidence>
<dbReference type="Pfam" id="PF04504">
    <property type="entry name" value="GeBP-like_DBD"/>
    <property type="match status" value="1"/>
</dbReference>
<dbReference type="InterPro" id="IPR053932">
    <property type="entry name" value="GeBP-like_DBD"/>
</dbReference>
<comment type="caution">
    <text evidence="4">The sequence shown here is derived from an EMBL/GenBank/DDBJ whole genome shotgun (WGS) entry which is preliminary data.</text>
</comment>
<evidence type="ECO:0000313" key="4">
    <source>
        <dbReference type="EMBL" id="KAK8952812.1"/>
    </source>
</evidence>
<evidence type="ECO:0000313" key="5">
    <source>
        <dbReference type="Proteomes" id="UP001412067"/>
    </source>
</evidence>
<gene>
    <name evidence="4" type="ORF">KSP40_PGU001958</name>
</gene>
<evidence type="ECO:0000256" key="1">
    <source>
        <dbReference type="ARBA" id="ARBA00010820"/>
    </source>
</evidence>
<feature type="region of interest" description="Disordered" evidence="2">
    <location>
        <begin position="182"/>
        <end position="206"/>
    </location>
</feature>
<keyword evidence="5" id="KW-1185">Reference proteome</keyword>
<protein>
    <recommendedName>
        <fullName evidence="3">Glabrous enhancer-binding protein-like DBD domain-containing protein</fullName>
    </recommendedName>
</protein>
<accession>A0ABR2LVB5</accession>
<dbReference type="Proteomes" id="UP001412067">
    <property type="component" value="Unassembled WGS sequence"/>
</dbReference>
<name>A0ABR2LVB5_9ASPA</name>
<feature type="domain" description="Glabrous enhancer-binding protein-like DBD" evidence="3">
    <location>
        <begin position="96"/>
        <end position="184"/>
    </location>
</feature>
<reference evidence="4 5" key="1">
    <citation type="journal article" date="2022" name="Nat. Plants">
        <title>Genomes of leafy and leafless Platanthera orchids illuminate the evolution of mycoheterotrophy.</title>
        <authorList>
            <person name="Li M.H."/>
            <person name="Liu K.W."/>
            <person name="Li Z."/>
            <person name="Lu H.C."/>
            <person name="Ye Q.L."/>
            <person name="Zhang D."/>
            <person name="Wang J.Y."/>
            <person name="Li Y.F."/>
            <person name="Zhong Z.M."/>
            <person name="Liu X."/>
            <person name="Yu X."/>
            <person name="Liu D.K."/>
            <person name="Tu X.D."/>
            <person name="Liu B."/>
            <person name="Hao Y."/>
            <person name="Liao X.Y."/>
            <person name="Jiang Y.T."/>
            <person name="Sun W.H."/>
            <person name="Chen J."/>
            <person name="Chen Y.Q."/>
            <person name="Ai Y."/>
            <person name="Zhai J.W."/>
            <person name="Wu S.S."/>
            <person name="Zhou Z."/>
            <person name="Hsiao Y.Y."/>
            <person name="Wu W.L."/>
            <person name="Chen Y.Y."/>
            <person name="Lin Y.F."/>
            <person name="Hsu J.L."/>
            <person name="Li C.Y."/>
            <person name="Wang Z.W."/>
            <person name="Zhao X."/>
            <person name="Zhong W.Y."/>
            <person name="Ma X.K."/>
            <person name="Ma L."/>
            <person name="Huang J."/>
            <person name="Chen G.Z."/>
            <person name="Huang M.Z."/>
            <person name="Huang L."/>
            <person name="Peng D.H."/>
            <person name="Luo Y.B."/>
            <person name="Zou S.Q."/>
            <person name="Chen S.P."/>
            <person name="Lan S."/>
            <person name="Tsai W.C."/>
            <person name="Van de Peer Y."/>
            <person name="Liu Z.J."/>
        </authorList>
    </citation>
    <scope>NUCLEOTIDE SEQUENCE [LARGE SCALE GENOMIC DNA]</scope>
    <source>
        <strain evidence="4">Lor288</strain>
    </source>
</reference>
<comment type="similarity">
    <text evidence="1">Belongs to the GeBP family.</text>
</comment>
<evidence type="ECO:0000256" key="2">
    <source>
        <dbReference type="SAM" id="MobiDB-lite"/>
    </source>
</evidence>
<proteinExistence type="inferred from homology"/>
<organism evidence="4 5">
    <name type="scientific">Platanthera guangdongensis</name>
    <dbReference type="NCBI Taxonomy" id="2320717"/>
    <lineage>
        <taxon>Eukaryota</taxon>
        <taxon>Viridiplantae</taxon>
        <taxon>Streptophyta</taxon>
        <taxon>Embryophyta</taxon>
        <taxon>Tracheophyta</taxon>
        <taxon>Spermatophyta</taxon>
        <taxon>Magnoliopsida</taxon>
        <taxon>Liliopsida</taxon>
        <taxon>Asparagales</taxon>
        <taxon>Orchidaceae</taxon>
        <taxon>Orchidoideae</taxon>
        <taxon>Orchideae</taxon>
        <taxon>Orchidinae</taxon>
        <taxon>Platanthera</taxon>
    </lineage>
</organism>
<feature type="region of interest" description="Disordered" evidence="2">
    <location>
        <begin position="154"/>
        <end position="173"/>
    </location>
</feature>
<sequence length="206" mass="23444">MEFRLLTAILQDSNEQVKACHPNETLEERACRVIRVQIPADEIARKSNELRQRYEQMRDNRGKSIGNSAMSLNSRSAAARMAAAGTAAKEKMETTQWTEEDELRLLRAVLVIAREPVEATFSPVLRVRRAVGEKFLPEEIVDKSKLLRKKYEEMSSRRRKHSGGESSHGDVFGPVYEISDQIWGSQGSNNDAEKEKQRKGKEKVVE</sequence>